<evidence type="ECO:0000256" key="1">
    <source>
        <dbReference type="ARBA" id="ARBA00023015"/>
    </source>
</evidence>
<dbReference type="InterPro" id="IPR001347">
    <property type="entry name" value="SIS_dom"/>
</dbReference>
<dbReference type="InterPro" id="IPR047640">
    <property type="entry name" value="RpiR-like"/>
</dbReference>
<keyword evidence="2" id="KW-0238">DNA-binding</keyword>
<keyword evidence="1" id="KW-0805">Transcription regulation</keyword>
<dbReference type="Gene3D" id="3.40.50.10490">
    <property type="entry name" value="Glucose-6-phosphate isomerase like protein, domain 1"/>
    <property type="match status" value="1"/>
</dbReference>
<dbReference type="PROSITE" id="PS51071">
    <property type="entry name" value="HTH_RPIR"/>
    <property type="match status" value="1"/>
</dbReference>
<keyword evidence="3" id="KW-0804">Transcription</keyword>
<dbReference type="InterPro" id="IPR036388">
    <property type="entry name" value="WH-like_DNA-bd_sf"/>
</dbReference>
<dbReference type="InterPro" id="IPR009057">
    <property type="entry name" value="Homeodomain-like_sf"/>
</dbReference>
<proteinExistence type="predicted"/>
<evidence type="ECO:0000256" key="3">
    <source>
        <dbReference type="ARBA" id="ARBA00023163"/>
    </source>
</evidence>
<dbReference type="InterPro" id="IPR000281">
    <property type="entry name" value="HTH_RpiR"/>
</dbReference>
<dbReference type="Gene3D" id="1.10.10.10">
    <property type="entry name" value="Winged helix-like DNA-binding domain superfamily/Winged helix DNA-binding domain"/>
    <property type="match status" value="1"/>
</dbReference>
<dbReference type="EMBL" id="CYYU01000008">
    <property type="protein sequence ID" value="CUN79508.1"/>
    <property type="molecule type" value="Genomic_DNA"/>
</dbReference>
<evidence type="ECO:0000313" key="6">
    <source>
        <dbReference type="Proteomes" id="UP000095546"/>
    </source>
</evidence>
<dbReference type="SUPFAM" id="SSF46689">
    <property type="entry name" value="Homeodomain-like"/>
    <property type="match status" value="1"/>
</dbReference>
<dbReference type="SUPFAM" id="SSF53697">
    <property type="entry name" value="SIS domain"/>
    <property type="match status" value="1"/>
</dbReference>
<dbReference type="PANTHER" id="PTHR30514">
    <property type="entry name" value="GLUCOKINASE"/>
    <property type="match status" value="1"/>
</dbReference>
<evidence type="ECO:0000256" key="2">
    <source>
        <dbReference type="ARBA" id="ARBA00023125"/>
    </source>
</evidence>
<dbReference type="InterPro" id="IPR035472">
    <property type="entry name" value="RpiR-like_SIS"/>
</dbReference>
<name>A0A173ZWG3_9FIRM</name>
<dbReference type="GO" id="GO:1901135">
    <property type="term" value="P:carbohydrate derivative metabolic process"/>
    <property type="evidence" value="ECO:0007669"/>
    <property type="project" value="InterPro"/>
</dbReference>
<dbReference type="OrthoDB" id="3684496at2"/>
<dbReference type="Proteomes" id="UP000095546">
    <property type="component" value="Unassembled WGS sequence"/>
</dbReference>
<evidence type="ECO:0000313" key="5">
    <source>
        <dbReference type="EMBL" id="CUN79508.1"/>
    </source>
</evidence>
<feature type="domain" description="HTH rpiR-type" evidence="4">
    <location>
        <begin position="1"/>
        <end position="77"/>
    </location>
</feature>
<dbReference type="GO" id="GO:0003700">
    <property type="term" value="F:DNA-binding transcription factor activity"/>
    <property type="evidence" value="ECO:0007669"/>
    <property type="project" value="InterPro"/>
</dbReference>
<dbReference type="AlphaFoldDB" id="A0A173ZWG3"/>
<accession>A0A173ZWG3</accession>
<dbReference type="Pfam" id="PF01380">
    <property type="entry name" value="SIS"/>
    <property type="match status" value="1"/>
</dbReference>
<gene>
    <name evidence="5" type="primary">ybbH</name>
    <name evidence="5" type="ORF">ERS852385_01386</name>
</gene>
<dbReference type="eggNOG" id="COG1737">
    <property type="taxonomic scope" value="Bacteria"/>
</dbReference>
<dbReference type="GO" id="GO:0097367">
    <property type="term" value="F:carbohydrate derivative binding"/>
    <property type="evidence" value="ECO:0007669"/>
    <property type="project" value="InterPro"/>
</dbReference>
<dbReference type="Pfam" id="PF01418">
    <property type="entry name" value="HTH_6"/>
    <property type="match status" value="1"/>
</dbReference>
<protein>
    <submittedName>
        <fullName evidence="5">Uncharacterized HTH-type transcriptional regulator ybbH</fullName>
    </submittedName>
</protein>
<dbReference type="InterPro" id="IPR046348">
    <property type="entry name" value="SIS_dom_sf"/>
</dbReference>
<dbReference type="CDD" id="cd05013">
    <property type="entry name" value="SIS_RpiR"/>
    <property type="match status" value="1"/>
</dbReference>
<dbReference type="GeneID" id="83710256"/>
<reference evidence="5 6" key="1">
    <citation type="submission" date="2015-09" db="EMBL/GenBank/DDBJ databases">
        <authorList>
            <consortium name="Pathogen Informatics"/>
        </authorList>
    </citation>
    <scope>NUCLEOTIDE SEQUENCE [LARGE SCALE GENOMIC DNA]</scope>
    <source>
        <strain evidence="5 6">2789STDY5608828</strain>
    </source>
</reference>
<dbReference type="RefSeq" id="WP_036377176.1">
    <property type="nucleotide sequence ID" value="NZ_CABIWZ010000008.1"/>
</dbReference>
<organism evidence="5 6">
    <name type="scientific">Mitsuokella jalaludinii</name>
    <dbReference type="NCBI Taxonomy" id="187979"/>
    <lineage>
        <taxon>Bacteria</taxon>
        <taxon>Bacillati</taxon>
        <taxon>Bacillota</taxon>
        <taxon>Negativicutes</taxon>
        <taxon>Selenomonadales</taxon>
        <taxon>Selenomonadaceae</taxon>
        <taxon>Mitsuokella</taxon>
    </lineage>
</organism>
<dbReference type="PANTHER" id="PTHR30514:SF1">
    <property type="entry name" value="HTH-TYPE TRANSCRIPTIONAL REGULATOR HEXR-RELATED"/>
    <property type="match status" value="1"/>
</dbReference>
<sequence length="264" mass="30948">MRLDEIINTHRQSLNDTDMVIWKYILQHREMARHISIHELAKSCCVSSTTIVRFAQKLGLDGFGELKAILKMEEQETPHYNSNVLEDLSDFYLKTGEKIFKRNFDSASRLVHEANRVFTFASGYVQANVLQELKRLFFYDNVFLYEIPAREEFYSLLNTLTKDDLFIIVSLSGETPTVVEFARELQLRDIPLISITKLHDNTLASLSTVNLYISPAEFQLYDAEDGKHISFKSMMPYFMLIEVWYVKYRMYVHRLKEKTIQSTI</sequence>
<keyword evidence="6" id="KW-1185">Reference proteome</keyword>
<dbReference type="STRING" id="187979.ERS852385_01386"/>
<evidence type="ECO:0000259" key="4">
    <source>
        <dbReference type="PROSITE" id="PS51071"/>
    </source>
</evidence>
<dbReference type="GO" id="GO:0003677">
    <property type="term" value="F:DNA binding"/>
    <property type="evidence" value="ECO:0007669"/>
    <property type="project" value="UniProtKB-KW"/>
</dbReference>